<evidence type="ECO:0000256" key="2">
    <source>
        <dbReference type="ARBA" id="ARBA00022676"/>
    </source>
</evidence>
<feature type="region of interest" description="Disordered" evidence="6">
    <location>
        <begin position="54"/>
        <end position="86"/>
    </location>
</feature>
<comment type="subcellular location">
    <subcellularLocation>
        <location evidence="1">Membrane</location>
        <topology evidence="1">Single-pass type II membrane protein</topology>
    </subcellularLocation>
</comment>
<reference evidence="7 8" key="1">
    <citation type="submission" date="2020-08" db="EMBL/GenBank/DDBJ databases">
        <title>Plant Genome Project.</title>
        <authorList>
            <person name="Zhang R.-G."/>
        </authorList>
    </citation>
    <scope>NUCLEOTIDE SEQUENCE [LARGE SCALE GENOMIC DNA]</scope>
    <source>
        <tissue evidence="7">Rhizome</tissue>
    </source>
</reference>
<keyword evidence="3" id="KW-0808">Transferase</keyword>
<proteinExistence type="predicted"/>
<gene>
    <name evidence="7" type="ORF">ZIOFF_044313</name>
</gene>
<dbReference type="GO" id="GO:0016757">
    <property type="term" value="F:glycosyltransferase activity"/>
    <property type="evidence" value="ECO:0007669"/>
    <property type="project" value="UniProtKB-KW"/>
</dbReference>
<dbReference type="AlphaFoldDB" id="A0A8J5FYA1"/>
<dbReference type="PANTHER" id="PTHR31042">
    <property type="entry name" value="CORE-2/I-BRANCHING BETA-1,6-N-ACETYLGLUCOSAMINYLTRANSFERASE FAMILY PROTEIN-RELATED"/>
    <property type="match status" value="1"/>
</dbReference>
<evidence type="ECO:0000256" key="3">
    <source>
        <dbReference type="ARBA" id="ARBA00022679"/>
    </source>
</evidence>
<dbReference type="PANTHER" id="PTHR31042:SF131">
    <property type="entry name" value="CORE-2_I-BRANCHING BETA-1,6-N-ACETYLGLUCOSAMINYLTRANSFERASE FAMILY PROTEIN"/>
    <property type="match status" value="1"/>
</dbReference>
<evidence type="ECO:0000256" key="4">
    <source>
        <dbReference type="ARBA" id="ARBA00023136"/>
    </source>
</evidence>
<name>A0A8J5FYA1_ZINOF</name>
<keyword evidence="8" id="KW-1185">Reference proteome</keyword>
<comment type="caution">
    <text evidence="7">The sequence shown here is derived from an EMBL/GenBank/DDBJ whole genome shotgun (WGS) entry which is preliminary data.</text>
</comment>
<evidence type="ECO:0000313" key="7">
    <source>
        <dbReference type="EMBL" id="KAG6496446.1"/>
    </source>
</evidence>
<keyword evidence="2" id="KW-0328">Glycosyltransferase</keyword>
<dbReference type="Proteomes" id="UP000734854">
    <property type="component" value="Unassembled WGS sequence"/>
</dbReference>
<evidence type="ECO:0000256" key="5">
    <source>
        <dbReference type="ARBA" id="ARBA00023180"/>
    </source>
</evidence>
<sequence length="154" mass="17713">MDRSLALDVVSDEDYFPLFQRYCRPLCTADEHYVQTLVSVRNYEQEREQELNLDGLVPGRGAPGKIWPGPDQRGAASEDEKREQLQLQRHEHECLLPVRQEILTEYRKQSGEISSKADGKSYYEVEAVEIHFATKNEDVEVFSLLSSHGVTKRS</sequence>
<dbReference type="InterPro" id="IPR003406">
    <property type="entry name" value="Glyco_trans_14"/>
</dbReference>
<evidence type="ECO:0000256" key="1">
    <source>
        <dbReference type="ARBA" id="ARBA00004606"/>
    </source>
</evidence>
<dbReference type="EMBL" id="JACMSC010000012">
    <property type="protein sequence ID" value="KAG6496446.1"/>
    <property type="molecule type" value="Genomic_DNA"/>
</dbReference>
<accession>A0A8J5FYA1</accession>
<feature type="compositionally biased region" description="Basic and acidic residues" evidence="6">
    <location>
        <begin position="76"/>
        <end position="86"/>
    </location>
</feature>
<keyword evidence="5" id="KW-0325">Glycoprotein</keyword>
<evidence type="ECO:0000313" key="8">
    <source>
        <dbReference type="Proteomes" id="UP000734854"/>
    </source>
</evidence>
<protein>
    <submittedName>
        <fullName evidence="7">Uncharacterized protein</fullName>
    </submittedName>
</protein>
<evidence type="ECO:0000256" key="6">
    <source>
        <dbReference type="SAM" id="MobiDB-lite"/>
    </source>
</evidence>
<dbReference type="GO" id="GO:0016020">
    <property type="term" value="C:membrane"/>
    <property type="evidence" value="ECO:0007669"/>
    <property type="project" value="UniProtKB-SubCell"/>
</dbReference>
<dbReference type="InterPro" id="IPR044174">
    <property type="entry name" value="BC10-like"/>
</dbReference>
<organism evidence="7 8">
    <name type="scientific">Zingiber officinale</name>
    <name type="common">Ginger</name>
    <name type="synonym">Amomum zingiber</name>
    <dbReference type="NCBI Taxonomy" id="94328"/>
    <lineage>
        <taxon>Eukaryota</taxon>
        <taxon>Viridiplantae</taxon>
        <taxon>Streptophyta</taxon>
        <taxon>Embryophyta</taxon>
        <taxon>Tracheophyta</taxon>
        <taxon>Spermatophyta</taxon>
        <taxon>Magnoliopsida</taxon>
        <taxon>Liliopsida</taxon>
        <taxon>Zingiberales</taxon>
        <taxon>Zingiberaceae</taxon>
        <taxon>Zingiber</taxon>
    </lineage>
</organism>
<dbReference type="Pfam" id="PF02485">
    <property type="entry name" value="Branch"/>
    <property type="match status" value="1"/>
</dbReference>
<keyword evidence="4" id="KW-0472">Membrane</keyword>